<organism evidence="2 3">
    <name type="scientific">Patiriisocius marinus</name>
    <dbReference type="NCBI Taxonomy" id="1397112"/>
    <lineage>
        <taxon>Bacteria</taxon>
        <taxon>Pseudomonadati</taxon>
        <taxon>Bacteroidota</taxon>
        <taxon>Flavobacteriia</taxon>
        <taxon>Flavobacteriales</taxon>
        <taxon>Flavobacteriaceae</taxon>
        <taxon>Patiriisocius</taxon>
    </lineage>
</organism>
<keyword evidence="1" id="KW-0812">Transmembrane</keyword>
<dbReference type="InterPro" id="IPR019734">
    <property type="entry name" value="TPR_rpt"/>
</dbReference>
<evidence type="ECO:0000313" key="2">
    <source>
        <dbReference type="EMBL" id="GER58999.1"/>
    </source>
</evidence>
<dbReference type="OrthoDB" id="9808622at2"/>
<gene>
    <name evidence="2" type="ORF">ULMA_11070</name>
</gene>
<evidence type="ECO:0000256" key="1">
    <source>
        <dbReference type="SAM" id="Phobius"/>
    </source>
</evidence>
<dbReference type="Gene3D" id="1.25.40.10">
    <property type="entry name" value="Tetratricopeptide repeat domain"/>
    <property type="match status" value="1"/>
</dbReference>
<dbReference type="InterPro" id="IPR011990">
    <property type="entry name" value="TPR-like_helical_dom_sf"/>
</dbReference>
<dbReference type="RefSeq" id="WP_151673077.1">
    <property type="nucleotide sequence ID" value="NZ_BKCG01000002.1"/>
</dbReference>
<keyword evidence="1" id="KW-0472">Membrane</keyword>
<dbReference type="Proteomes" id="UP000326509">
    <property type="component" value="Unassembled WGS sequence"/>
</dbReference>
<evidence type="ECO:0000313" key="3">
    <source>
        <dbReference type="Proteomes" id="UP000326509"/>
    </source>
</evidence>
<proteinExistence type="predicted"/>
<feature type="transmembrane region" description="Helical" evidence="1">
    <location>
        <begin position="51"/>
        <end position="69"/>
    </location>
</feature>
<dbReference type="AlphaFoldDB" id="A0A5J4INK7"/>
<reference evidence="2 3" key="1">
    <citation type="submission" date="2019-08" db="EMBL/GenBank/DDBJ databases">
        <title>Draft genome sequence of Ulvibacter marinus type strain NBRC 109484.</title>
        <authorList>
            <person name="Kawano K."/>
            <person name="Ushijima N."/>
            <person name="Kihara M."/>
            <person name="Itoh H."/>
        </authorList>
    </citation>
    <scope>NUCLEOTIDE SEQUENCE [LARGE SCALE GENOMIC DNA]</scope>
    <source>
        <strain evidence="2 3">NBRC 109484</strain>
    </source>
</reference>
<sequence>MATYKKRGGKPKTKVEKIEEFEDDSATAEVFNTLDEGANKTEAWVEKNQKIILTLVGVIALAVLAYLAYVNFVQAPKEDEAMAEMFQAQTFFDEATAATTASDSIYNMALNGGKGKYGFLDIIDNYGGTKAANLAQYYAGMSYLNTNDYKNAISHLDEFSSDDAMLGPIAKGAIGDAFVQIDQADKALGYYETAATMQNNDFTAPRFLLKAGITALQLGKADVAKKHLNNLVENYADSEQAAKAKVYLAQAEAMN</sequence>
<keyword evidence="1" id="KW-1133">Transmembrane helix</keyword>
<dbReference type="Pfam" id="PF13174">
    <property type="entry name" value="TPR_6"/>
    <property type="match status" value="2"/>
</dbReference>
<name>A0A5J4INK7_9FLAO</name>
<protein>
    <submittedName>
        <fullName evidence="2">Uncharacterized protein</fullName>
    </submittedName>
</protein>
<dbReference type="SUPFAM" id="SSF48452">
    <property type="entry name" value="TPR-like"/>
    <property type="match status" value="1"/>
</dbReference>
<keyword evidence="3" id="KW-1185">Reference proteome</keyword>
<comment type="caution">
    <text evidence="2">The sequence shown here is derived from an EMBL/GenBank/DDBJ whole genome shotgun (WGS) entry which is preliminary data.</text>
</comment>
<dbReference type="EMBL" id="BKCG01000002">
    <property type="protein sequence ID" value="GER58999.1"/>
    <property type="molecule type" value="Genomic_DNA"/>
</dbReference>
<accession>A0A5J4INK7</accession>